<dbReference type="CDD" id="cd17259">
    <property type="entry name" value="RMtype1_S_StySKI-TRD2-CR2_like"/>
    <property type="match status" value="1"/>
</dbReference>
<dbReference type="SUPFAM" id="SSF116734">
    <property type="entry name" value="DNA methylase specificity domain"/>
    <property type="match status" value="2"/>
</dbReference>
<dbReference type="RefSeq" id="WP_190579154.1">
    <property type="nucleotide sequence ID" value="NZ_CAWPQU010000019.1"/>
</dbReference>
<comment type="similarity">
    <text evidence="1">Belongs to the type-I restriction system S methylase family.</text>
</comment>
<evidence type="ECO:0000256" key="1">
    <source>
        <dbReference type="ARBA" id="ARBA00010923"/>
    </source>
</evidence>
<feature type="domain" description="Type I restriction modification DNA specificity" evidence="4">
    <location>
        <begin position="197"/>
        <end position="374"/>
    </location>
</feature>
<proteinExistence type="inferred from homology"/>
<feature type="domain" description="Type I restriction modification DNA specificity" evidence="4">
    <location>
        <begin position="1"/>
        <end position="158"/>
    </location>
</feature>
<dbReference type="InterPro" id="IPR000055">
    <property type="entry name" value="Restrct_endonuc_typeI_TRD"/>
</dbReference>
<keyword evidence="3" id="KW-0238">DNA-binding</keyword>
<keyword evidence="6" id="KW-1185">Reference proteome</keyword>
<reference evidence="5 6" key="1">
    <citation type="journal article" date="2020" name="ISME J.">
        <title>Comparative genomics reveals insights into cyanobacterial evolution and habitat adaptation.</title>
        <authorList>
            <person name="Chen M.Y."/>
            <person name="Teng W.K."/>
            <person name="Zhao L."/>
            <person name="Hu C.X."/>
            <person name="Zhou Y.K."/>
            <person name="Han B.P."/>
            <person name="Song L.R."/>
            <person name="Shu W.S."/>
        </authorList>
    </citation>
    <scope>NUCLEOTIDE SEQUENCE [LARGE SCALE GENOMIC DNA]</scope>
    <source>
        <strain evidence="5 6">FACHB-1050</strain>
    </source>
</reference>
<accession>A0ABR8CCF2</accession>
<dbReference type="PANTHER" id="PTHR30408:SF12">
    <property type="entry name" value="TYPE I RESTRICTION ENZYME MJAVIII SPECIFICITY SUBUNIT"/>
    <property type="match status" value="1"/>
</dbReference>
<dbReference type="EMBL" id="JACJQY010000026">
    <property type="protein sequence ID" value="MBD2318281.1"/>
    <property type="molecule type" value="Genomic_DNA"/>
</dbReference>
<keyword evidence="5" id="KW-0540">Nuclease</keyword>
<keyword evidence="5" id="KW-0378">Hydrolase</keyword>
<evidence type="ECO:0000259" key="4">
    <source>
        <dbReference type="Pfam" id="PF01420"/>
    </source>
</evidence>
<evidence type="ECO:0000256" key="3">
    <source>
        <dbReference type="ARBA" id="ARBA00023125"/>
    </source>
</evidence>
<keyword evidence="5" id="KW-0255">Endonuclease</keyword>
<dbReference type="GO" id="GO:0004519">
    <property type="term" value="F:endonuclease activity"/>
    <property type="evidence" value="ECO:0007669"/>
    <property type="project" value="UniProtKB-KW"/>
</dbReference>
<gene>
    <name evidence="5" type="ORF">H6G05_15680</name>
</gene>
<protein>
    <submittedName>
        <fullName evidence="5">Restriction endonuclease subunit S</fullName>
    </submittedName>
</protein>
<dbReference type="Pfam" id="PF01420">
    <property type="entry name" value="Methylase_S"/>
    <property type="match status" value="2"/>
</dbReference>
<dbReference type="InterPro" id="IPR052021">
    <property type="entry name" value="Type-I_RS_S_subunit"/>
</dbReference>
<organism evidence="5 6">
    <name type="scientific">Phormidium tenue FACHB-1050</name>
    <dbReference type="NCBI Taxonomy" id="2692857"/>
    <lineage>
        <taxon>Bacteria</taxon>
        <taxon>Bacillati</taxon>
        <taxon>Cyanobacteriota</taxon>
        <taxon>Cyanophyceae</taxon>
        <taxon>Oscillatoriophycideae</taxon>
        <taxon>Oscillatoriales</taxon>
        <taxon>Oscillatoriaceae</taxon>
        <taxon>Phormidium</taxon>
    </lineage>
</organism>
<evidence type="ECO:0000256" key="2">
    <source>
        <dbReference type="ARBA" id="ARBA00022747"/>
    </source>
</evidence>
<name>A0ABR8CCF2_9CYAN</name>
<evidence type="ECO:0000313" key="5">
    <source>
        <dbReference type="EMBL" id="MBD2318281.1"/>
    </source>
</evidence>
<evidence type="ECO:0000313" key="6">
    <source>
        <dbReference type="Proteomes" id="UP000618445"/>
    </source>
</evidence>
<comment type="caution">
    <text evidence="5">The sequence shown here is derived from an EMBL/GenBank/DDBJ whole genome shotgun (WGS) entry which is preliminary data.</text>
</comment>
<keyword evidence="2" id="KW-0680">Restriction system</keyword>
<dbReference type="Proteomes" id="UP000618445">
    <property type="component" value="Unassembled WGS sequence"/>
</dbReference>
<dbReference type="PANTHER" id="PTHR30408">
    <property type="entry name" value="TYPE-1 RESTRICTION ENZYME ECOKI SPECIFICITY PROTEIN"/>
    <property type="match status" value="1"/>
</dbReference>
<dbReference type="InterPro" id="IPR044946">
    <property type="entry name" value="Restrct_endonuc_typeI_TRD_sf"/>
</dbReference>
<sequence>MSEWKETILGDFLTFQRGFDITKKQMVEDGIYDVIFSSGFGGKHNEYKVESHGVVIGRKGTLGTVFYSEKRFWATDTTLWVKDFHGNHPKFAYYFLKTLNLGQYDCGSANPTLNRNHIHTLNIKFPTSTTEQKQIADVLSCLDAKIENLRRQNETLEQIAQTIFKHWFIDFEFPNADGKPYKSSGGAMVASAIGDIPEGWKVGKLGDIVEVFMGYPFKSELYSFNSGIKVVRGENVSLGFLRWDTEKRWEYDLDSYTDYFLSVNDYVIGMDGSRVGRNRTIILDSDLPLILAQRVARLRTKDKHTQGYINILLMNNRFEKYVDFIKTGTSIPHISGQQIKDFECIIPLKKQIEKFSGFYNAWSQKISVIRQQIQTLTKTRDSLLPKLMSGQLRVKE</sequence>
<dbReference type="CDD" id="cd17267">
    <property type="entry name" value="RMtype1_S_EcoAO83I-TRD1-CR1_like"/>
    <property type="match status" value="1"/>
</dbReference>
<dbReference type="Gene3D" id="3.90.220.20">
    <property type="entry name" value="DNA methylase specificity domains"/>
    <property type="match status" value="2"/>
</dbReference>